<evidence type="ECO:0000313" key="1">
    <source>
        <dbReference type="EMBL" id="KKM65056.1"/>
    </source>
</evidence>
<protein>
    <submittedName>
        <fullName evidence="1">Uncharacterized protein</fullName>
    </submittedName>
</protein>
<dbReference type="AlphaFoldDB" id="A0A0F9JRJ4"/>
<reference evidence="1" key="1">
    <citation type="journal article" date="2015" name="Nature">
        <title>Complex archaea that bridge the gap between prokaryotes and eukaryotes.</title>
        <authorList>
            <person name="Spang A."/>
            <person name="Saw J.H."/>
            <person name="Jorgensen S.L."/>
            <person name="Zaremba-Niedzwiedzka K."/>
            <person name="Martijn J."/>
            <person name="Lind A.E."/>
            <person name="van Eijk R."/>
            <person name="Schleper C."/>
            <person name="Guy L."/>
            <person name="Ettema T.J."/>
        </authorList>
    </citation>
    <scope>NUCLEOTIDE SEQUENCE</scope>
</reference>
<dbReference type="EMBL" id="LAZR01010788">
    <property type="protein sequence ID" value="KKM65056.1"/>
    <property type="molecule type" value="Genomic_DNA"/>
</dbReference>
<name>A0A0F9JRJ4_9ZZZZ</name>
<proteinExistence type="predicted"/>
<sequence length="633" mass="71027">MTFENQFRGLIPALDRRQLVDKFILDGQNFLLDAEGPFSAFGSQLVTYEKIRSPEFAQTFRVGAKLFLLTIDAIFEFDENSHLYFPRFIFSTPADAIFPWSTALVGGKFYFVKKGVNVIEYAPLTEIFTELTADVVGVAYAVTQSGGRLIIFTDVQTQWSAIDDGDDLAIDPDKKVGGQLNAIIGGGTPLGVYQTSDGFIAYTTTGLLKFTIITAALPFRVDTLIGSELVPISPYAIIATENDEHIYLAKTGFFITSGKKPEPFQQLMGEYLRRKVLPLFDLTLPAIFRLSYNADRQWFILSIAEGEQNYKYSKAYVLYLPKGDDGWGVFNEEHTGFGELALTQGPFIGFNFGFFDFNGGLHHFVNFPHIEQHPDGLDGAKLPSNFHLFHESLDIPSRIVNGVTIFATHGQLATIDEGQFTLGSDLYEYTGIAEHISPQTVVEVHQASIIGTPNLMITDTWGQFAIIEMNWKQYTPIFGSINSFIDIGLFRFAVDETEAAEMSLITEIIIGMLDDPAEEEFVDWLTFTPETNEDWLNDDLPDEDWGIDIFTFTNYKATIIGSLDGYRQFANQSQILEERTDVVDEESDTTGRSKYFTCYNNGVYHIIRIEALDVDQSFHLKVIDIEPKPSGVV</sequence>
<gene>
    <name evidence="1" type="ORF">LCGC14_1495150</name>
</gene>
<comment type="caution">
    <text evidence="1">The sequence shown here is derived from an EMBL/GenBank/DDBJ whole genome shotgun (WGS) entry which is preliminary data.</text>
</comment>
<organism evidence="1">
    <name type="scientific">marine sediment metagenome</name>
    <dbReference type="NCBI Taxonomy" id="412755"/>
    <lineage>
        <taxon>unclassified sequences</taxon>
        <taxon>metagenomes</taxon>
        <taxon>ecological metagenomes</taxon>
    </lineage>
</organism>
<accession>A0A0F9JRJ4</accession>